<evidence type="ECO:0000313" key="3">
    <source>
        <dbReference type="EMBL" id="WOH36737.1"/>
    </source>
</evidence>
<dbReference type="GO" id="GO:0016491">
    <property type="term" value="F:oxidoreductase activity"/>
    <property type="evidence" value="ECO:0007669"/>
    <property type="project" value="UniProtKB-KW"/>
</dbReference>
<evidence type="ECO:0000313" key="4">
    <source>
        <dbReference type="Proteomes" id="UP001301442"/>
    </source>
</evidence>
<name>A0ABZ0GLG5_9GAMM</name>
<reference evidence="3 4" key="1">
    <citation type="submission" date="2023-09" db="EMBL/GenBank/DDBJ databases">
        <authorList>
            <person name="Qi X."/>
        </authorList>
    </citation>
    <scope>NUCLEOTIDE SEQUENCE [LARGE SCALE GENOMIC DNA]</scope>
    <source>
        <strain evidence="3 4">S1-1</strain>
    </source>
</reference>
<dbReference type="InterPro" id="IPR006076">
    <property type="entry name" value="FAD-dep_OxRdtase"/>
</dbReference>
<dbReference type="Proteomes" id="UP001301442">
    <property type="component" value="Chromosome"/>
</dbReference>
<feature type="domain" description="FAD dependent oxidoreductase" evidence="2">
    <location>
        <begin position="39"/>
        <end position="401"/>
    </location>
</feature>
<dbReference type="EMBL" id="CP136600">
    <property type="protein sequence ID" value="WOH36737.1"/>
    <property type="molecule type" value="Genomic_DNA"/>
</dbReference>
<keyword evidence="1 3" id="KW-0560">Oxidoreductase</keyword>
<organism evidence="3 4">
    <name type="scientific">Thalassotalea fonticola</name>
    <dbReference type="NCBI Taxonomy" id="3065649"/>
    <lineage>
        <taxon>Bacteria</taxon>
        <taxon>Pseudomonadati</taxon>
        <taxon>Pseudomonadota</taxon>
        <taxon>Gammaproteobacteria</taxon>
        <taxon>Alteromonadales</taxon>
        <taxon>Colwelliaceae</taxon>
        <taxon>Thalassotalea</taxon>
    </lineage>
</organism>
<dbReference type="RefSeq" id="WP_348395549.1">
    <property type="nucleotide sequence ID" value="NZ_CP136600.1"/>
</dbReference>
<dbReference type="Gene3D" id="3.50.50.60">
    <property type="entry name" value="FAD/NAD(P)-binding domain"/>
    <property type="match status" value="1"/>
</dbReference>
<dbReference type="PANTHER" id="PTHR13847">
    <property type="entry name" value="SARCOSINE DEHYDROGENASE-RELATED"/>
    <property type="match status" value="1"/>
</dbReference>
<evidence type="ECO:0000259" key="2">
    <source>
        <dbReference type="Pfam" id="PF01266"/>
    </source>
</evidence>
<protein>
    <submittedName>
        <fullName evidence="3">FAD-dependent oxidoreductase</fullName>
        <ecNumber evidence="3">1.-.-.-</ecNumber>
    </submittedName>
</protein>
<dbReference type="InterPro" id="IPR036188">
    <property type="entry name" value="FAD/NAD-bd_sf"/>
</dbReference>
<dbReference type="Pfam" id="PF01266">
    <property type="entry name" value="DAO"/>
    <property type="match status" value="1"/>
</dbReference>
<dbReference type="Gene3D" id="3.30.9.10">
    <property type="entry name" value="D-Amino Acid Oxidase, subunit A, domain 2"/>
    <property type="match status" value="1"/>
</dbReference>
<dbReference type="PANTHER" id="PTHR13847:SF281">
    <property type="entry name" value="FAD DEPENDENT OXIDOREDUCTASE DOMAIN-CONTAINING PROTEIN"/>
    <property type="match status" value="1"/>
</dbReference>
<proteinExistence type="predicted"/>
<evidence type="ECO:0000256" key="1">
    <source>
        <dbReference type="ARBA" id="ARBA00023002"/>
    </source>
</evidence>
<dbReference type="EC" id="1.-.-.-" evidence="3"/>
<gene>
    <name evidence="3" type="ORF">RI844_15370</name>
</gene>
<accession>A0ABZ0GLG5</accession>
<keyword evidence="4" id="KW-1185">Reference proteome</keyword>
<sequence>MQAHIEAIKDSKYCSIWHDQDDIRPDELPALAADEQCKLLIVGGGFTGLWGALQAKERAPNADIILIEQTFIGDGASGRNGGFLNASLAHGETNTDHHFPGEADKLHELGLENIKGLLASLKKYGIDAHHENVGETEVALSQGAAADLKKHYEHAKAQGDDVTWFDQAAIQQQVGSPKFLAGLQYKDGHTGIVDPIRICWGLKKVLLELGVKIFENTPLTKLTPLGKSQMTAVCNGVTVIADKVLMATNAYNVCLKKVNVNTIPVWDYQLATEPLSPEQMESIGWFKSRHALGDHANMFHYFRLTKDNRITWGGGGSVRYYFNKDTGSHCADIPERFEQLSKEFFETFPQLTGIKFSHRWSGILATSTRFCMVPGVAFNGRVAWAVGYTGLGVCASRFGARVGIELLGYQPSDILNMQFVKKAPMPWAPEPIRWLGYKVTHNALVKADANDGKRGLWLKFLDKLNLGFTC</sequence>
<dbReference type="SUPFAM" id="SSF51905">
    <property type="entry name" value="FAD/NAD(P)-binding domain"/>
    <property type="match status" value="1"/>
</dbReference>